<evidence type="ECO:0000313" key="4">
    <source>
        <dbReference type="Proteomes" id="UP000306954"/>
    </source>
</evidence>
<dbReference type="InterPro" id="IPR052577">
    <property type="entry name" value="VWA7"/>
</dbReference>
<dbReference type="Proteomes" id="UP000306954">
    <property type="component" value="Unassembled WGS sequence"/>
</dbReference>
<sequence>MINKLNSIFTIVILLALCPASMCFGSGDISEISGLEDRAYRHGDIDNTLLELLFTVGSSSVIKSFLKKAFTGSSGKKFDVKNVKRVYFGNWTRDLSQAMDVSTLTKFSPSTITSIVAVLGFLSFGYGSREFEVNEEILGCYRPEEHIDNPKNYADAPEGSPREITGYDKLRGGLVDGELDFDERTGMKNYIANEDGDWDTSSEYIRKNLIESIELGREARNGGTDEQMWHALYLLGRALHCVEDWPAHSNTIEVTLQSLGYSDVFTHVGSNVRVEAPDGRMVSPIVTGTFGGADFLHSLLGEATDKLSSQGIGDLSTTLSQNRESNNSDRFRKLLAMLLKSKDKGEADNDDEEGHPSADDTVNKLDDISRHTHEDSIDESEVRDIIRQLINIHDDIARTIDAVIEKVPFISDILDEASNTLQVFIFSTLEPVLSPILKDLKDVMFEASACVVDDDSQREVFDDPDASDPTHSMLAKDHFGNVLNAPAGRLAKLMITHIVNAVVKDGWDGEADPSSIADEALQALHHPDFQNGSAIQEDMMQFVKDWIESQGEEKDEVLRRLERDSVLEHRNTTDGLSGGSMNPTDQEKYGKYYGASQGLQGLAASGALDGLPGGEQLSEGLTALQLGGGDTNESVERSRYGSNNPAQYRSSHEDSGEYANESYGSGFNSGNEYRSGNHYQYTGYGGQQSPYGGGGLQPNYGNSGYGGPQAYGNPAYPAYPNQQYGYGYTGQEYGNAYGQDSNYYTQ</sequence>
<dbReference type="PANTHER" id="PTHR14905">
    <property type="entry name" value="NG37"/>
    <property type="match status" value="1"/>
</dbReference>
<dbReference type="AlphaFoldDB" id="A0A4T0ICZ6"/>
<gene>
    <name evidence="3" type="ORF">E3P90_00174</name>
</gene>
<evidence type="ECO:0000313" key="3">
    <source>
        <dbReference type="EMBL" id="TIB17067.1"/>
    </source>
</evidence>
<dbReference type="PANTHER" id="PTHR14905:SF7">
    <property type="entry name" value="VON WILLEBRAND FACTOR A DOMAIN-CONTAINING PROTEIN 7"/>
    <property type="match status" value="1"/>
</dbReference>
<feature type="region of interest" description="Disordered" evidence="1">
    <location>
        <begin position="343"/>
        <end position="366"/>
    </location>
</feature>
<feature type="compositionally biased region" description="Polar residues" evidence="1">
    <location>
        <begin position="640"/>
        <end position="649"/>
    </location>
</feature>
<comment type="caution">
    <text evidence="3">The sequence shown here is derived from an EMBL/GenBank/DDBJ whole genome shotgun (WGS) entry which is preliminary data.</text>
</comment>
<dbReference type="EMBL" id="SPOF01000002">
    <property type="protein sequence ID" value="TIB17067.1"/>
    <property type="molecule type" value="Genomic_DNA"/>
</dbReference>
<dbReference type="InterPro" id="IPR010816">
    <property type="entry name" value="Het-C"/>
</dbReference>
<organism evidence="3 4">
    <name type="scientific">Wallemia ichthyophaga</name>
    <dbReference type="NCBI Taxonomy" id="245174"/>
    <lineage>
        <taxon>Eukaryota</taxon>
        <taxon>Fungi</taxon>
        <taxon>Dikarya</taxon>
        <taxon>Basidiomycota</taxon>
        <taxon>Wallemiomycotina</taxon>
        <taxon>Wallemiomycetes</taxon>
        <taxon>Wallemiales</taxon>
        <taxon>Wallemiaceae</taxon>
        <taxon>Wallemia</taxon>
    </lineage>
</organism>
<proteinExistence type="predicted"/>
<feature type="region of interest" description="Disordered" evidence="1">
    <location>
        <begin position="624"/>
        <end position="663"/>
    </location>
</feature>
<reference evidence="3 4" key="1">
    <citation type="submission" date="2019-03" db="EMBL/GenBank/DDBJ databases">
        <title>Sequencing 23 genomes of Wallemia ichthyophaga.</title>
        <authorList>
            <person name="Gostincar C."/>
        </authorList>
    </citation>
    <scope>NUCLEOTIDE SEQUENCE [LARGE SCALE GENOMIC DNA]</scope>
    <source>
        <strain evidence="3 4">EXF-8621</strain>
    </source>
</reference>
<feature type="chain" id="PRO_5030101526" evidence="2">
    <location>
        <begin position="24"/>
        <end position="746"/>
    </location>
</feature>
<evidence type="ECO:0000256" key="1">
    <source>
        <dbReference type="SAM" id="MobiDB-lite"/>
    </source>
</evidence>
<feature type="region of interest" description="Disordered" evidence="1">
    <location>
        <begin position="569"/>
        <end position="589"/>
    </location>
</feature>
<name>A0A4T0ICZ6_WALIC</name>
<protein>
    <submittedName>
        <fullName evidence="3">Uncharacterized protein</fullName>
    </submittedName>
</protein>
<dbReference type="OMA" id="RTFTACI"/>
<dbReference type="Pfam" id="PF07217">
    <property type="entry name" value="Het-C"/>
    <property type="match status" value="1"/>
</dbReference>
<feature type="signal peptide" evidence="2">
    <location>
        <begin position="1"/>
        <end position="23"/>
    </location>
</feature>
<accession>A0A4T0ICZ6</accession>
<feature type="compositionally biased region" description="Basic and acidic residues" evidence="1">
    <location>
        <begin position="354"/>
        <end position="366"/>
    </location>
</feature>
<evidence type="ECO:0000256" key="2">
    <source>
        <dbReference type="SAM" id="SignalP"/>
    </source>
</evidence>
<feature type="compositionally biased region" description="Polar residues" evidence="1">
    <location>
        <begin position="573"/>
        <end position="584"/>
    </location>
</feature>
<keyword evidence="2" id="KW-0732">Signal</keyword>